<evidence type="ECO:0000313" key="2">
    <source>
        <dbReference type="EMBL" id="KAF1019090.1"/>
    </source>
</evidence>
<organism evidence="2 3">
    <name type="scientific">Acinetobacter bereziniae</name>
    <name type="common">Acinetobacter genomosp. 10</name>
    <dbReference type="NCBI Taxonomy" id="106648"/>
    <lineage>
        <taxon>Bacteria</taxon>
        <taxon>Pseudomonadati</taxon>
        <taxon>Pseudomonadota</taxon>
        <taxon>Gammaproteobacteria</taxon>
        <taxon>Moraxellales</taxon>
        <taxon>Moraxellaceae</taxon>
        <taxon>Acinetobacter</taxon>
    </lineage>
</organism>
<protein>
    <recommendedName>
        <fullName evidence="4">Porin</fullName>
    </recommendedName>
</protein>
<evidence type="ECO:0000256" key="1">
    <source>
        <dbReference type="SAM" id="SignalP"/>
    </source>
</evidence>
<reference evidence="3" key="1">
    <citation type="journal article" date="2020" name="MBio">
        <title>Horizontal gene transfer to a defensive symbiont with a reduced genome amongst a multipartite beetle microbiome.</title>
        <authorList>
            <person name="Waterworth S.C."/>
            <person name="Florez L.V."/>
            <person name="Rees E.R."/>
            <person name="Hertweck C."/>
            <person name="Kaltenpoth M."/>
            <person name="Kwan J.C."/>
        </authorList>
    </citation>
    <scope>NUCLEOTIDE SEQUENCE [LARGE SCALE GENOMIC DNA]</scope>
</reference>
<evidence type="ECO:0000313" key="3">
    <source>
        <dbReference type="Proteomes" id="UP000490535"/>
    </source>
</evidence>
<dbReference type="EMBL" id="WNDP01000152">
    <property type="protein sequence ID" value="KAF1019090.1"/>
    <property type="molecule type" value="Genomic_DNA"/>
</dbReference>
<dbReference type="AlphaFoldDB" id="A0A833PC23"/>
<accession>A0A833PC23</accession>
<feature type="signal peptide" evidence="1">
    <location>
        <begin position="1"/>
        <end position="22"/>
    </location>
</feature>
<feature type="chain" id="PRO_5032489471" description="Porin" evidence="1">
    <location>
        <begin position="23"/>
        <end position="255"/>
    </location>
</feature>
<keyword evidence="1" id="KW-0732">Signal</keyword>
<sequence>MNKWILSSSLLSLSIGSQNASAIPLSKDLDLSGNISVLSSYVYRGATNSPENDQVTLQGLVVGSYKSFYTAYFISNLGYSYKELQGNKSYPSDKYEQDFILGYIYNYDSLAVELSNATYYYSGGRNTTGNETSIKITQSFSKNIMTYTLASYLFNDTVYSNKGDSFFGINFIYNLNEMMNFEIGSGFSYFNDHGKFEGGNFLNTQKNFAFRYADAKINYHLVPYLNGYIQHIVGGNDRAGADMKNATVMGLKYSF</sequence>
<gene>
    <name evidence="2" type="ORF">GAK29_04020</name>
</gene>
<comment type="caution">
    <text evidence="2">The sequence shown here is derived from an EMBL/GenBank/DDBJ whole genome shotgun (WGS) entry which is preliminary data.</text>
</comment>
<name>A0A833PC23_ACIBZ</name>
<proteinExistence type="predicted"/>
<dbReference type="Proteomes" id="UP000490535">
    <property type="component" value="Unassembled WGS sequence"/>
</dbReference>
<evidence type="ECO:0008006" key="4">
    <source>
        <dbReference type="Google" id="ProtNLM"/>
    </source>
</evidence>